<keyword evidence="10" id="KW-0812">Transmembrane</keyword>
<sequence>MSWMKGLGWLVVDLLFALVLTAASAEELRDDVDRWYTFTLIMVIGLLLCRHRPLIAVVLTSTGALGHHLPEPSGVEALDLTVLIALFALAADDDRRRRIGAITCGALMAVIAVLSMVLPWPAGDVANLSVDARVIAVRDERAMVPVPEQEVVGIADRLLQSTGLLLVLAVTYLLGDNLRGRRIHLRTLQRRADDLEREGRQRVALATAAERARITRELHDVVAHGLSVMVVQAQGAAAALKRHPDRTETALRDIVTTGRSSLAEMRRLLAIVREEPDLAPQPGVDALPELIDRIRAAGTAVTFTIDGDPAPLPAGVDLSAYRIAQEALTNTLKHAGEGATARVRLGYHPDLLEIEVSNDGRRPPARLLDATGNGLRGIAERVRLLDGTLETGPLTSGGFRVLARLPLPPTAIRAAPAATSPTDTSPTESPPTGTPPDGTPQNHTSTDPTTSDRASADRASADRASAVGAAESGTAVGEAAESGAAESGAAESGAAESGAAESAATLGRAGERG</sequence>
<keyword evidence="6 13" id="KW-0418">Kinase</keyword>
<keyword evidence="8" id="KW-0902">Two-component regulatory system</keyword>
<feature type="compositionally biased region" description="Low complexity" evidence="9">
    <location>
        <begin position="415"/>
        <end position="427"/>
    </location>
</feature>
<keyword evidence="10" id="KW-1133">Transmembrane helix</keyword>
<gene>
    <name evidence="13" type="ORF">ACFQ5G_31265</name>
</gene>
<feature type="domain" description="Histidine kinase/HSP90-like ATPase" evidence="11">
    <location>
        <begin position="319"/>
        <end position="408"/>
    </location>
</feature>
<dbReference type="EC" id="2.7.13.3" evidence="2"/>
<keyword evidence="4" id="KW-0808">Transferase</keyword>
<dbReference type="InterPro" id="IPR011712">
    <property type="entry name" value="Sig_transdc_His_kin_sub3_dim/P"/>
</dbReference>
<evidence type="ECO:0000256" key="7">
    <source>
        <dbReference type="ARBA" id="ARBA00022840"/>
    </source>
</evidence>
<comment type="caution">
    <text evidence="13">The sequence shown here is derived from an EMBL/GenBank/DDBJ whole genome shotgun (WGS) entry which is preliminary data.</text>
</comment>
<evidence type="ECO:0000313" key="14">
    <source>
        <dbReference type="Proteomes" id="UP001597183"/>
    </source>
</evidence>
<evidence type="ECO:0000256" key="1">
    <source>
        <dbReference type="ARBA" id="ARBA00000085"/>
    </source>
</evidence>
<name>A0ABW4AI76_9ACTN</name>
<dbReference type="InterPro" id="IPR003594">
    <property type="entry name" value="HATPase_dom"/>
</dbReference>
<dbReference type="Pfam" id="PF07730">
    <property type="entry name" value="HisKA_3"/>
    <property type="match status" value="1"/>
</dbReference>
<feature type="transmembrane region" description="Helical" evidence="10">
    <location>
        <begin position="35"/>
        <end position="51"/>
    </location>
</feature>
<feature type="domain" description="Signal transduction histidine kinase subgroup 3 dimerisation and phosphoacceptor" evidence="12">
    <location>
        <begin position="210"/>
        <end position="274"/>
    </location>
</feature>
<evidence type="ECO:0000256" key="10">
    <source>
        <dbReference type="SAM" id="Phobius"/>
    </source>
</evidence>
<dbReference type="GO" id="GO:0016301">
    <property type="term" value="F:kinase activity"/>
    <property type="evidence" value="ECO:0007669"/>
    <property type="project" value="UniProtKB-KW"/>
</dbReference>
<evidence type="ECO:0000256" key="3">
    <source>
        <dbReference type="ARBA" id="ARBA00022553"/>
    </source>
</evidence>
<keyword evidence="10" id="KW-0472">Membrane</keyword>
<proteinExistence type="predicted"/>
<protein>
    <recommendedName>
        <fullName evidence="2">histidine kinase</fullName>
        <ecNumber evidence="2">2.7.13.3</ecNumber>
    </recommendedName>
</protein>
<organism evidence="13 14">
    <name type="scientific">Actinoplanes sichuanensis</name>
    <dbReference type="NCBI Taxonomy" id="512349"/>
    <lineage>
        <taxon>Bacteria</taxon>
        <taxon>Bacillati</taxon>
        <taxon>Actinomycetota</taxon>
        <taxon>Actinomycetes</taxon>
        <taxon>Micromonosporales</taxon>
        <taxon>Micromonosporaceae</taxon>
        <taxon>Actinoplanes</taxon>
    </lineage>
</organism>
<evidence type="ECO:0000256" key="2">
    <source>
        <dbReference type="ARBA" id="ARBA00012438"/>
    </source>
</evidence>
<evidence type="ECO:0000256" key="5">
    <source>
        <dbReference type="ARBA" id="ARBA00022741"/>
    </source>
</evidence>
<evidence type="ECO:0000259" key="12">
    <source>
        <dbReference type="Pfam" id="PF07730"/>
    </source>
</evidence>
<keyword evidence="7" id="KW-0067">ATP-binding</keyword>
<keyword evidence="14" id="KW-1185">Reference proteome</keyword>
<feature type="region of interest" description="Disordered" evidence="9">
    <location>
        <begin position="415"/>
        <end position="513"/>
    </location>
</feature>
<dbReference type="PANTHER" id="PTHR24421:SF10">
    <property type="entry name" value="NITRATE_NITRITE SENSOR PROTEIN NARQ"/>
    <property type="match status" value="1"/>
</dbReference>
<evidence type="ECO:0000256" key="8">
    <source>
        <dbReference type="ARBA" id="ARBA00023012"/>
    </source>
</evidence>
<keyword evidence="3" id="KW-0597">Phosphoprotein</keyword>
<dbReference type="CDD" id="cd16917">
    <property type="entry name" value="HATPase_UhpB-NarQ-NarX-like"/>
    <property type="match status" value="1"/>
</dbReference>
<evidence type="ECO:0000259" key="11">
    <source>
        <dbReference type="Pfam" id="PF02518"/>
    </source>
</evidence>
<dbReference type="RefSeq" id="WP_317792008.1">
    <property type="nucleotide sequence ID" value="NZ_AP028461.1"/>
</dbReference>
<evidence type="ECO:0000256" key="6">
    <source>
        <dbReference type="ARBA" id="ARBA00022777"/>
    </source>
</evidence>
<evidence type="ECO:0000256" key="4">
    <source>
        <dbReference type="ARBA" id="ARBA00022679"/>
    </source>
</evidence>
<dbReference type="Pfam" id="PF02518">
    <property type="entry name" value="HATPase_c"/>
    <property type="match status" value="1"/>
</dbReference>
<feature type="compositionally biased region" description="Pro residues" evidence="9">
    <location>
        <begin position="428"/>
        <end position="438"/>
    </location>
</feature>
<feature type="transmembrane region" description="Helical" evidence="10">
    <location>
        <begin position="99"/>
        <end position="120"/>
    </location>
</feature>
<comment type="catalytic activity">
    <reaction evidence="1">
        <text>ATP + protein L-histidine = ADP + protein N-phospho-L-histidine.</text>
        <dbReference type="EC" id="2.7.13.3"/>
    </reaction>
</comment>
<dbReference type="EMBL" id="JBHTMK010000040">
    <property type="protein sequence ID" value="MFD1369842.1"/>
    <property type="molecule type" value="Genomic_DNA"/>
</dbReference>
<dbReference type="Proteomes" id="UP001597183">
    <property type="component" value="Unassembled WGS sequence"/>
</dbReference>
<accession>A0ABW4AI76</accession>
<reference evidence="14" key="1">
    <citation type="journal article" date="2019" name="Int. J. Syst. Evol. Microbiol.">
        <title>The Global Catalogue of Microorganisms (GCM) 10K type strain sequencing project: providing services to taxonomists for standard genome sequencing and annotation.</title>
        <authorList>
            <consortium name="The Broad Institute Genomics Platform"/>
            <consortium name="The Broad Institute Genome Sequencing Center for Infectious Disease"/>
            <person name="Wu L."/>
            <person name="Ma J."/>
        </authorList>
    </citation>
    <scope>NUCLEOTIDE SEQUENCE [LARGE SCALE GENOMIC DNA]</scope>
    <source>
        <strain evidence="14">CCM 7526</strain>
    </source>
</reference>
<keyword evidence="5" id="KW-0547">Nucleotide-binding</keyword>
<dbReference type="PANTHER" id="PTHR24421">
    <property type="entry name" value="NITRATE/NITRITE SENSOR PROTEIN NARX-RELATED"/>
    <property type="match status" value="1"/>
</dbReference>
<dbReference type="InterPro" id="IPR036890">
    <property type="entry name" value="HATPase_C_sf"/>
</dbReference>
<dbReference type="Gene3D" id="3.30.565.10">
    <property type="entry name" value="Histidine kinase-like ATPase, C-terminal domain"/>
    <property type="match status" value="1"/>
</dbReference>
<dbReference type="Gene3D" id="1.20.5.1930">
    <property type="match status" value="1"/>
</dbReference>
<feature type="compositionally biased region" description="Low complexity" evidence="9">
    <location>
        <begin position="462"/>
        <end position="505"/>
    </location>
</feature>
<evidence type="ECO:0000313" key="13">
    <source>
        <dbReference type="EMBL" id="MFD1369842.1"/>
    </source>
</evidence>
<evidence type="ECO:0000256" key="9">
    <source>
        <dbReference type="SAM" id="MobiDB-lite"/>
    </source>
</evidence>
<dbReference type="InterPro" id="IPR050482">
    <property type="entry name" value="Sensor_HK_TwoCompSys"/>
</dbReference>
<dbReference type="SUPFAM" id="SSF55874">
    <property type="entry name" value="ATPase domain of HSP90 chaperone/DNA topoisomerase II/histidine kinase"/>
    <property type="match status" value="1"/>
</dbReference>